<dbReference type="EMBL" id="LR798243">
    <property type="protein sequence ID" value="CAB5214411.1"/>
    <property type="molecule type" value="Genomic_DNA"/>
</dbReference>
<name>A0A6J7WLT5_9CAUD</name>
<dbReference type="Gene3D" id="3.40.50.300">
    <property type="entry name" value="P-loop containing nucleotide triphosphate hydrolases"/>
    <property type="match status" value="2"/>
</dbReference>
<organism evidence="1">
    <name type="scientific">uncultured Caudovirales phage</name>
    <dbReference type="NCBI Taxonomy" id="2100421"/>
    <lineage>
        <taxon>Viruses</taxon>
        <taxon>Duplodnaviria</taxon>
        <taxon>Heunggongvirae</taxon>
        <taxon>Uroviricota</taxon>
        <taxon>Caudoviricetes</taxon>
        <taxon>Peduoviridae</taxon>
        <taxon>Maltschvirus</taxon>
        <taxon>Maltschvirus maltsch</taxon>
    </lineage>
</organism>
<sequence length="232" mass="26653">MTKLLQYVKIALIDKGFFMIIGVCGFIGSGKDTVADYLVNFHEFRRDSFASTLKDAVAAIFGWDRELLEGRTKEARAWREQVDPWWANRLGMPDLTPRWVLQYWGTEVCRKSFHDDIWIASLEHKLQTSGDNIVISDCRFPNEIKSIKNAGGKVIWVQRGALPEWYTTALLDNKSSGKHSTADKEKKQIGMKYQYPDVHASEWAWIGTEFDAEIDNNGTIDELYQQIKNLAQ</sequence>
<dbReference type="InterPro" id="IPR027417">
    <property type="entry name" value="P-loop_NTPase"/>
</dbReference>
<evidence type="ECO:0008006" key="2">
    <source>
        <dbReference type="Google" id="ProtNLM"/>
    </source>
</evidence>
<gene>
    <name evidence="1" type="ORF">UFOVP190_104</name>
</gene>
<proteinExistence type="predicted"/>
<protein>
    <recommendedName>
        <fullName evidence="2">Deoxynucleoside monophosphate kinase</fullName>
    </recommendedName>
</protein>
<accession>A0A6J7WLT5</accession>
<reference evidence="1" key="1">
    <citation type="submission" date="2020-05" db="EMBL/GenBank/DDBJ databases">
        <authorList>
            <person name="Chiriac C."/>
            <person name="Salcher M."/>
            <person name="Ghai R."/>
            <person name="Kavagutti S V."/>
        </authorList>
    </citation>
    <scope>NUCLEOTIDE SEQUENCE</scope>
</reference>
<evidence type="ECO:0000313" key="1">
    <source>
        <dbReference type="EMBL" id="CAB5214411.1"/>
    </source>
</evidence>
<dbReference type="SUPFAM" id="SSF52540">
    <property type="entry name" value="P-loop containing nucleoside triphosphate hydrolases"/>
    <property type="match status" value="1"/>
</dbReference>